<proteinExistence type="predicted"/>
<feature type="region of interest" description="Disordered" evidence="1">
    <location>
        <begin position="13"/>
        <end position="38"/>
    </location>
</feature>
<evidence type="ECO:0000256" key="1">
    <source>
        <dbReference type="SAM" id="MobiDB-lite"/>
    </source>
</evidence>
<evidence type="ECO:0000313" key="2">
    <source>
        <dbReference type="EMBL" id="NDW07126.1"/>
    </source>
</evidence>
<keyword evidence="3" id="KW-1185">Reference proteome</keyword>
<organism evidence="2 3">
    <name type="scientific">Jiella pacifica</name>
    <dbReference type="NCBI Taxonomy" id="2696469"/>
    <lineage>
        <taxon>Bacteria</taxon>
        <taxon>Pseudomonadati</taxon>
        <taxon>Pseudomonadota</taxon>
        <taxon>Alphaproteobacteria</taxon>
        <taxon>Hyphomicrobiales</taxon>
        <taxon>Aurantimonadaceae</taxon>
        <taxon>Jiella</taxon>
    </lineage>
</organism>
<accession>A0A6N9TAQ2</accession>
<dbReference type="Proteomes" id="UP000469011">
    <property type="component" value="Unassembled WGS sequence"/>
</dbReference>
<dbReference type="EMBL" id="JAAAMG010000024">
    <property type="protein sequence ID" value="NDW07126.1"/>
    <property type="molecule type" value="Genomic_DNA"/>
</dbReference>
<protein>
    <submittedName>
        <fullName evidence="2">Uncharacterized protein</fullName>
    </submittedName>
</protein>
<sequence>MLRFKRPRILMRRVAGPRASSTPDRWSRGPENEPQLSDVLGDPVVQVLMSRDQVLHEDIEAIARLQTG</sequence>
<dbReference type="AlphaFoldDB" id="A0A6N9TAQ2"/>
<evidence type="ECO:0000313" key="3">
    <source>
        <dbReference type="Proteomes" id="UP000469011"/>
    </source>
</evidence>
<gene>
    <name evidence="2" type="ORF">GTK09_22165</name>
</gene>
<comment type="caution">
    <text evidence="2">The sequence shown here is derived from an EMBL/GenBank/DDBJ whole genome shotgun (WGS) entry which is preliminary data.</text>
</comment>
<name>A0A6N9TAQ2_9HYPH</name>
<dbReference type="RefSeq" id="WP_163465582.1">
    <property type="nucleotide sequence ID" value="NZ_JAAAMG010000024.1"/>
</dbReference>
<reference evidence="2 3" key="1">
    <citation type="submission" date="2020-01" db="EMBL/GenBank/DDBJ databases">
        <title>Jiella pacifica sp. nov.</title>
        <authorList>
            <person name="Xue Z."/>
            <person name="Zhu S."/>
            <person name="Chen J."/>
            <person name="Yang J."/>
        </authorList>
    </citation>
    <scope>NUCLEOTIDE SEQUENCE [LARGE SCALE GENOMIC DNA]</scope>
    <source>
        <strain evidence="2 3">40Bstr34</strain>
    </source>
</reference>